<dbReference type="PANTHER" id="PTHR23278">
    <property type="entry name" value="SIDESTEP PROTEIN"/>
    <property type="match status" value="1"/>
</dbReference>
<dbReference type="CDD" id="cd00096">
    <property type="entry name" value="Ig"/>
    <property type="match status" value="1"/>
</dbReference>
<feature type="non-terminal residue" evidence="2">
    <location>
        <position position="1"/>
    </location>
</feature>
<reference evidence="2" key="1">
    <citation type="submission" date="2023-11" db="EMBL/GenBank/DDBJ databases">
        <title>Genome assemblies of two species of porcelain crab, Petrolisthes cinctipes and Petrolisthes manimaculis (Anomura: Porcellanidae).</title>
        <authorList>
            <person name="Angst P."/>
        </authorList>
    </citation>
    <scope>NUCLEOTIDE SEQUENCE</scope>
    <source>
        <strain evidence="2">PB745_02</strain>
        <tissue evidence="2">Gill</tissue>
    </source>
</reference>
<dbReference type="InterPro" id="IPR036179">
    <property type="entry name" value="Ig-like_dom_sf"/>
</dbReference>
<protein>
    <recommendedName>
        <fullName evidence="1">Ig-like domain-containing protein</fullName>
    </recommendedName>
</protein>
<dbReference type="Proteomes" id="UP001292094">
    <property type="component" value="Unassembled WGS sequence"/>
</dbReference>
<dbReference type="AlphaFoldDB" id="A0AAE1NG10"/>
<proteinExistence type="predicted"/>
<organism evidence="2 3">
    <name type="scientific">Petrolisthes manimaculis</name>
    <dbReference type="NCBI Taxonomy" id="1843537"/>
    <lineage>
        <taxon>Eukaryota</taxon>
        <taxon>Metazoa</taxon>
        <taxon>Ecdysozoa</taxon>
        <taxon>Arthropoda</taxon>
        <taxon>Crustacea</taxon>
        <taxon>Multicrustacea</taxon>
        <taxon>Malacostraca</taxon>
        <taxon>Eumalacostraca</taxon>
        <taxon>Eucarida</taxon>
        <taxon>Decapoda</taxon>
        <taxon>Pleocyemata</taxon>
        <taxon>Anomura</taxon>
        <taxon>Galatheoidea</taxon>
        <taxon>Porcellanidae</taxon>
        <taxon>Petrolisthes</taxon>
    </lineage>
</organism>
<dbReference type="PROSITE" id="PS00290">
    <property type="entry name" value="IG_MHC"/>
    <property type="match status" value="1"/>
</dbReference>
<dbReference type="InterPro" id="IPR003006">
    <property type="entry name" value="Ig/MHC_CS"/>
</dbReference>
<gene>
    <name evidence="2" type="ORF">Pmani_038902</name>
</gene>
<dbReference type="SUPFAM" id="SSF48726">
    <property type="entry name" value="Immunoglobulin"/>
    <property type="match status" value="3"/>
</dbReference>
<feature type="domain" description="Ig-like" evidence="1">
    <location>
        <begin position="436"/>
        <end position="477"/>
    </location>
</feature>
<sequence length="477" mass="52383">MTRKVHVTLVLQRKWTRYKWLLVRWLCCRVTWPSMTPGTRFNSYYGSRKVSTLHSIAEWCRPRLPPDDNSNPELTLVTPGSSSLHYPGTARYIVVVRVYYEPYDFREPLGPRETKPHSTSTLAARTSFRTDTTPATLVVERVVAEDAGVYRCRVDHLISPTTNTRTALTVIVPSRRVHITWSVGEASPVTAQNLVLGPFKEGDSPVINCTSQDGWPAPSVVWYEGDEVLDDTYNVVYPDTSISTSTPAVAASTGFIGTSIVPSGTSMGLTSRIADPAGGVAAVGGNTGTTNTAIVVNTLTLGTLTRADLHRRITCLAINLNTTQPASETVTIDMTLGVVGVEVVVSGEVWADEEREVECRVYGCRPQPLVVWWLEADMMDTTRYKRVEGGNVTVAVLSWCPDVRMTGPLLICQATNVKLPQLAFQDSNTLDVSYAPVVEIRLGRSLDPARIKEGDDVYFECSVTAKPPVTAVTWSQQ</sequence>
<evidence type="ECO:0000313" key="3">
    <source>
        <dbReference type="Proteomes" id="UP001292094"/>
    </source>
</evidence>
<feature type="domain" description="Ig-like" evidence="1">
    <location>
        <begin position="188"/>
        <end position="331"/>
    </location>
</feature>
<keyword evidence="3" id="KW-1185">Reference proteome</keyword>
<dbReference type="PROSITE" id="PS50835">
    <property type="entry name" value="IG_LIKE"/>
    <property type="match status" value="2"/>
</dbReference>
<dbReference type="Gene3D" id="2.60.40.10">
    <property type="entry name" value="Immunoglobulins"/>
    <property type="match status" value="4"/>
</dbReference>
<dbReference type="EMBL" id="JAWZYT010006507">
    <property type="protein sequence ID" value="KAK4288046.1"/>
    <property type="molecule type" value="Genomic_DNA"/>
</dbReference>
<comment type="caution">
    <text evidence="2">The sequence shown here is derived from an EMBL/GenBank/DDBJ whole genome shotgun (WGS) entry which is preliminary data.</text>
</comment>
<accession>A0AAE1NG10</accession>
<name>A0AAE1NG10_9EUCA</name>
<dbReference type="InterPro" id="IPR013783">
    <property type="entry name" value="Ig-like_fold"/>
</dbReference>
<dbReference type="PANTHER" id="PTHR23278:SF19">
    <property type="entry name" value="OBSCURIN"/>
    <property type="match status" value="1"/>
</dbReference>
<dbReference type="InterPro" id="IPR007110">
    <property type="entry name" value="Ig-like_dom"/>
</dbReference>
<evidence type="ECO:0000259" key="1">
    <source>
        <dbReference type="PROSITE" id="PS50835"/>
    </source>
</evidence>
<evidence type="ECO:0000313" key="2">
    <source>
        <dbReference type="EMBL" id="KAK4288046.1"/>
    </source>
</evidence>